<accession>A0AAD2G487</accession>
<evidence type="ECO:0000313" key="2">
    <source>
        <dbReference type="Proteomes" id="UP001295423"/>
    </source>
</evidence>
<organism evidence="1 2">
    <name type="scientific">Cylindrotheca closterium</name>
    <dbReference type="NCBI Taxonomy" id="2856"/>
    <lineage>
        <taxon>Eukaryota</taxon>
        <taxon>Sar</taxon>
        <taxon>Stramenopiles</taxon>
        <taxon>Ochrophyta</taxon>
        <taxon>Bacillariophyta</taxon>
        <taxon>Bacillariophyceae</taxon>
        <taxon>Bacillariophycidae</taxon>
        <taxon>Bacillariales</taxon>
        <taxon>Bacillariaceae</taxon>
        <taxon>Cylindrotheca</taxon>
    </lineage>
</organism>
<dbReference type="PANTHER" id="PTHR45661">
    <property type="entry name" value="SURFACE ANTIGEN"/>
    <property type="match status" value="1"/>
</dbReference>
<name>A0AAD2G487_9STRA</name>
<dbReference type="AlphaFoldDB" id="A0AAD2G487"/>
<dbReference type="InterPro" id="IPR032675">
    <property type="entry name" value="LRR_dom_sf"/>
</dbReference>
<dbReference type="Gene3D" id="3.80.10.10">
    <property type="entry name" value="Ribonuclease Inhibitor"/>
    <property type="match status" value="3"/>
</dbReference>
<keyword evidence="2" id="KW-1185">Reference proteome</keyword>
<gene>
    <name evidence="1" type="ORF">CYCCA115_LOCUS19618</name>
</gene>
<reference evidence="1" key="1">
    <citation type="submission" date="2023-08" db="EMBL/GenBank/DDBJ databases">
        <authorList>
            <person name="Audoor S."/>
            <person name="Bilcke G."/>
        </authorList>
    </citation>
    <scope>NUCLEOTIDE SEQUENCE</scope>
</reference>
<dbReference type="InterPro" id="IPR053139">
    <property type="entry name" value="Surface_bspA-like"/>
</dbReference>
<evidence type="ECO:0000313" key="1">
    <source>
        <dbReference type="EMBL" id="CAJ1962300.1"/>
    </source>
</evidence>
<dbReference type="SUPFAM" id="SSF52058">
    <property type="entry name" value="L domain-like"/>
    <property type="match status" value="1"/>
</dbReference>
<dbReference type="EMBL" id="CAKOGP040002103">
    <property type="protein sequence ID" value="CAJ1962300.1"/>
    <property type="molecule type" value="Genomic_DNA"/>
</dbReference>
<dbReference type="InterPro" id="IPR026906">
    <property type="entry name" value="LRR_5"/>
</dbReference>
<dbReference type="PANTHER" id="PTHR45661:SF3">
    <property type="entry name" value="IG-LIKE DOMAIN-CONTAINING PROTEIN"/>
    <property type="match status" value="1"/>
</dbReference>
<dbReference type="Proteomes" id="UP001295423">
    <property type="component" value="Unassembled WGS sequence"/>
</dbReference>
<sequence>MKRSHEEVSEDVFVYHENTDLSSIPTDITGLRIDDSVKKIPPDTFEGREQLVNVEYPEGLEVIGGQAFQNCTLLEEQHFPSTLVEIGPDAFNGCYEFKVVGSFPVNLQCEKLQSIEILTGASCLKSAFAACTSLTHARLPLGMVTISPLLFRYCNSLFDVNVPSSVIEIGVGAFDSCQSLALIELPIGLKLVGHRAFSRTGLKCFHFPSTVEAIGSDVLSDCEELESATLPSKLKAIPNEAFQACSALKNITIPISVVTIGIGAFVNSGLTHLDLSKCNLTKIERAALAFCSQLKTILLPRTNLEFIDEETFKGCSSLTHLRIPPTVDCIEGGAFADCTSLLSVEVPETLEDVTLIVYNEEEGYLGGYNPLVNFCLPPSEALGDLEDYNFMNDMKLREAANDCLDLVNKLEHRFDGLPLHRACYFQNYHTLEDNIDSIQNIVNADPAACSMWISVG</sequence>
<protein>
    <submittedName>
        <fullName evidence="1">Uncharacterized protein</fullName>
    </submittedName>
</protein>
<comment type="caution">
    <text evidence="1">The sequence shown here is derived from an EMBL/GenBank/DDBJ whole genome shotgun (WGS) entry which is preliminary data.</text>
</comment>
<dbReference type="Pfam" id="PF13306">
    <property type="entry name" value="LRR_5"/>
    <property type="match status" value="2"/>
</dbReference>
<proteinExistence type="predicted"/>